<dbReference type="InterPro" id="IPR057987">
    <property type="entry name" value="TPR_RNF123/RKP"/>
</dbReference>
<dbReference type="GO" id="GO:0005737">
    <property type="term" value="C:cytoplasm"/>
    <property type="evidence" value="ECO:0007669"/>
    <property type="project" value="TreeGrafter"/>
</dbReference>
<accession>A0AAJ7J584</accession>
<evidence type="ECO:0000259" key="6">
    <source>
        <dbReference type="PROSITE" id="PS50188"/>
    </source>
</evidence>
<evidence type="ECO:0000256" key="2">
    <source>
        <dbReference type="ARBA" id="ARBA00022771"/>
    </source>
</evidence>
<evidence type="ECO:0000256" key="3">
    <source>
        <dbReference type="ARBA" id="ARBA00022833"/>
    </source>
</evidence>
<dbReference type="GeneID" id="108627618"/>
<dbReference type="SMART" id="SM00449">
    <property type="entry name" value="SPRY"/>
    <property type="match status" value="1"/>
</dbReference>
<dbReference type="SMART" id="SM00184">
    <property type="entry name" value="RING"/>
    <property type="match status" value="1"/>
</dbReference>
<dbReference type="InterPro" id="IPR045129">
    <property type="entry name" value="RNF123/RKP/RSPRY1"/>
</dbReference>
<dbReference type="Gene3D" id="3.30.40.10">
    <property type="entry name" value="Zinc/RING finger domain, C3HC4 (zinc finger)"/>
    <property type="match status" value="1"/>
</dbReference>
<dbReference type="Gene3D" id="2.60.120.920">
    <property type="match status" value="1"/>
</dbReference>
<dbReference type="RefSeq" id="XP_026671855.1">
    <property type="nucleotide sequence ID" value="XM_026816054.1"/>
</dbReference>
<keyword evidence="1" id="KW-0479">Metal-binding</keyword>
<dbReference type="InterPro" id="IPR003877">
    <property type="entry name" value="SPRY_dom"/>
</dbReference>
<organism evidence="7 8">
    <name type="scientific">Ceratina calcarata</name>
    <dbReference type="NCBI Taxonomy" id="156304"/>
    <lineage>
        <taxon>Eukaryota</taxon>
        <taxon>Metazoa</taxon>
        <taxon>Ecdysozoa</taxon>
        <taxon>Arthropoda</taxon>
        <taxon>Hexapoda</taxon>
        <taxon>Insecta</taxon>
        <taxon>Pterygota</taxon>
        <taxon>Neoptera</taxon>
        <taxon>Endopterygota</taxon>
        <taxon>Hymenoptera</taxon>
        <taxon>Apocrita</taxon>
        <taxon>Aculeata</taxon>
        <taxon>Apoidea</taxon>
        <taxon>Anthophila</taxon>
        <taxon>Apidae</taxon>
        <taxon>Ceratina</taxon>
        <taxon>Zadontomerus</taxon>
    </lineage>
</organism>
<dbReference type="RefSeq" id="XP_017884418.1">
    <property type="nucleotide sequence ID" value="XM_018028929.2"/>
</dbReference>
<dbReference type="CDD" id="cd16541">
    <property type="entry name" value="RING-HC_RNF123"/>
    <property type="match status" value="1"/>
</dbReference>
<evidence type="ECO:0000313" key="8">
    <source>
        <dbReference type="RefSeq" id="XP_017884418.1"/>
    </source>
</evidence>
<dbReference type="InterPro" id="IPR013083">
    <property type="entry name" value="Znf_RING/FYVE/PHD"/>
</dbReference>
<name>A0AAJ7J584_9HYME</name>
<keyword evidence="7" id="KW-1185">Reference proteome</keyword>
<dbReference type="Pfam" id="PF00622">
    <property type="entry name" value="SPRY"/>
    <property type="match status" value="1"/>
</dbReference>
<reference evidence="8 9" key="1">
    <citation type="submission" date="2025-04" db="UniProtKB">
        <authorList>
            <consortium name="RefSeq"/>
        </authorList>
    </citation>
    <scope>IDENTIFICATION</scope>
    <source>
        <tissue evidence="8 9">Whole body</tissue>
    </source>
</reference>
<keyword evidence="2 4" id="KW-0863">Zinc-finger</keyword>
<evidence type="ECO:0000256" key="1">
    <source>
        <dbReference type="ARBA" id="ARBA00022723"/>
    </source>
</evidence>
<evidence type="ECO:0000259" key="5">
    <source>
        <dbReference type="PROSITE" id="PS50089"/>
    </source>
</evidence>
<dbReference type="GO" id="GO:0051603">
    <property type="term" value="P:proteolysis involved in protein catabolic process"/>
    <property type="evidence" value="ECO:0007669"/>
    <property type="project" value="TreeGrafter"/>
</dbReference>
<gene>
    <name evidence="8 9" type="primary">LOC108627618</name>
</gene>
<dbReference type="InterPro" id="IPR001870">
    <property type="entry name" value="B30.2/SPRY"/>
</dbReference>
<evidence type="ECO:0000313" key="7">
    <source>
        <dbReference type="Proteomes" id="UP000694925"/>
    </source>
</evidence>
<evidence type="ECO:0000313" key="9">
    <source>
        <dbReference type="RefSeq" id="XP_026671855.1"/>
    </source>
</evidence>
<dbReference type="Pfam" id="PF25576">
    <property type="entry name" value="TPR_RNF123"/>
    <property type="match status" value="1"/>
</dbReference>
<dbReference type="InterPro" id="IPR013320">
    <property type="entry name" value="ConA-like_dom_sf"/>
</dbReference>
<keyword evidence="3" id="KW-0862">Zinc</keyword>
<dbReference type="InterPro" id="IPR043136">
    <property type="entry name" value="B30.2/SPRY_sf"/>
</dbReference>
<dbReference type="PROSITE" id="PS50188">
    <property type="entry name" value="B302_SPRY"/>
    <property type="match status" value="1"/>
</dbReference>
<dbReference type="GO" id="GO:0008270">
    <property type="term" value="F:zinc ion binding"/>
    <property type="evidence" value="ECO:0007669"/>
    <property type="project" value="UniProtKB-KW"/>
</dbReference>
<evidence type="ECO:0000256" key="4">
    <source>
        <dbReference type="PROSITE-ProRule" id="PRU00175"/>
    </source>
</evidence>
<dbReference type="AlphaFoldDB" id="A0AAJ7J584"/>
<dbReference type="SUPFAM" id="SSF49899">
    <property type="entry name" value="Concanavalin A-like lectins/glucanases"/>
    <property type="match status" value="1"/>
</dbReference>
<dbReference type="InterPro" id="IPR001841">
    <property type="entry name" value="Znf_RING"/>
</dbReference>
<dbReference type="KEGG" id="ccal:108627618"/>
<dbReference type="PANTHER" id="PTHR13363:SF5">
    <property type="entry name" value="E3 UBIQUITIN-PROTEIN LIGASE RNF123"/>
    <property type="match status" value="1"/>
</dbReference>
<feature type="domain" description="RING-type" evidence="5">
    <location>
        <begin position="1149"/>
        <end position="1187"/>
    </location>
</feature>
<dbReference type="PROSITE" id="PS50089">
    <property type="entry name" value="ZF_RING_2"/>
    <property type="match status" value="1"/>
</dbReference>
<dbReference type="Proteomes" id="UP000694925">
    <property type="component" value="Unplaced"/>
</dbReference>
<sequence>MDIVDILREIFGLGFTDKKSGKGSSSNSSRASQSLDSVNKYIESTLLKDAPIEKETREDDRDGRIGPNVVHFDASARSGLLSTSLDRLSIKARSNFSTIRSNVAVYRGKWMYEVQLGSKGLMQIGWSTFDCKFTPDSGVGDTVNSYAYDGNRVRKWNVASYSYGESWLGGDVIGCAIDLDDGNVDFYRNGRNLGRAFENITMGSSFAYFPTVSLARTESLIANFGLTPMHYPLQGYEPMQAIPKEKILRATLLLDWFSKIIERVYVEEQKANGEKIMLRDDNMSVQAYLMCLANCVLVHMGPLITVPYIAESIILPFIQKLAESEDLSLLFTCLDLLWTFAEKHEMKECLETIIFFLLSTLRHVSHLNEYLDQCKSLILLTKICQHVSTRQYLLDNVLFDQARPPIFLDVKPPDKQGLIDTVSDVWWETKNPVDPIVEANKQSYLNACEEMKVAISELEKLQVRLLVTLLDNSDGTEMRPTSRTIFLRKFKRFIPIADADPAPITLCCIHRLLTAFQILWDAEVGTYPVYVPCRMFYDGSIDYSRTDRLGGVTSHLNKTFRNELIQLLGAEHETIASMESQAQNRTPNSYARMALVRAIDANTFPFERDAFLDSSTPPLVMNRVDSTTSLLELFDGIVSFYYLVAKKPLAKVALLRSSMTDYISASRDIKTRLEELDKKNSPESELELIRQQLSRLINIFNVKLIEQSRYMAWIRAAVYSEEKQLQFAWLLRAIAATLTSASLEGNMFSFVPDFYLETLADLCVGLRNHMHPTAPVERIADHQELFRSIAEFLCEHFMDPRIVSVNSKSTLLLMLAGFVFNPLTLNSLENVPEASRMKLVTSLLKSYENRAWAQSNWILVRFWQGNGFAFRYEKSPHLSKKIGARPYQQDSIFQPKKPYPSVVFQGHVRDVLLKSSQDTAAFLNSLLNLLNWTFSEFIGMVQEIHNVSSRPERVYIESRQLKICATCFDLSVSLLRILEMIITMVPNVFNDQTFSENLLFRLCQLLCQVLNRMSSQTSCFQHVVQLEILDLECVDHFPILAAVTGILLALLHEDMNKFKRKSMTEVPKITQALLTEPSFQMSTLYFMLGDSKLKDRNQERRIKQFSFLNYPEDVTEEEVKRVKDMIEYLDECRAILPNSKISTDNSDTCTICYAQPIAVTFKPCNHQTCRICIDRHLLNSRSCFFCKVTIDKVVDLSGNVLHDFTQTPMSSN</sequence>
<feature type="domain" description="B30.2/SPRY" evidence="6">
    <location>
        <begin position="48"/>
        <end position="229"/>
    </location>
</feature>
<proteinExistence type="predicted"/>
<protein>
    <submittedName>
        <fullName evidence="8 9">E3 ubiquitin-protein ligase RNF123-like isoform X1</fullName>
    </submittedName>
</protein>
<dbReference type="Pfam" id="PF13920">
    <property type="entry name" value="zf-C3HC4_3"/>
    <property type="match status" value="1"/>
</dbReference>
<dbReference type="SUPFAM" id="SSF57850">
    <property type="entry name" value="RING/U-box"/>
    <property type="match status" value="1"/>
</dbReference>
<dbReference type="GO" id="GO:0004842">
    <property type="term" value="F:ubiquitin-protein transferase activity"/>
    <property type="evidence" value="ECO:0007669"/>
    <property type="project" value="InterPro"/>
</dbReference>
<dbReference type="PANTHER" id="PTHR13363">
    <property type="entry name" value="RING FINGER AND SRY DOMAIN-CONTAINING"/>
    <property type="match status" value="1"/>
</dbReference>